<dbReference type="EMBL" id="JACYTQ010000011">
    <property type="protein sequence ID" value="MBD8491145.1"/>
    <property type="molecule type" value="Genomic_DNA"/>
</dbReference>
<accession>A0ABR9AQT8</accession>
<dbReference type="RefSeq" id="WP_192012026.1">
    <property type="nucleotide sequence ID" value="NZ_JACYTQ010000011.1"/>
</dbReference>
<evidence type="ECO:0000313" key="2">
    <source>
        <dbReference type="EMBL" id="MBD8491145.1"/>
    </source>
</evidence>
<evidence type="ECO:0000256" key="1">
    <source>
        <dbReference type="SAM" id="MobiDB-lite"/>
    </source>
</evidence>
<dbReference type="Proteomes" id="UP000647133">
    <property type="component" value="Unassembled WGS sequence"/>
</dbReference>
<reference evidence="2 3" key="1">
    <citation type="submission" date="2020-09" db="EMBL/GenBank/DDBJ databases">
        <title>Echinicola sp. CAU 1574 isolated from sand of Sido Beach.</title>
        <authorList>
            <person name="Kim W."/>
        </authorList>
    </citation>
    <scope>NUCLEOTIDE SEQUENCE [LARGE SCALE GENOMIC DNA]</scope>
    <source>
        <strain evidence="2 3">CAU 1574</strain>
    </source>
</reference>
<feature type="region of interest" description="Disordered" evidence="1">
    <location>
        <begin position="1"/>
        <end position="33"/>
    </location>
</feature>
<proteinExistence type="predicted"/>
<organism evidence="2 3">
    <name type="scientific">Echinicola arenosa</name>
    <dbReference type="NCBI Taxonomy" id="2774144"/>
    <lineage>
        <taxon>Bacteria</taxon>
        <taxon>Pseudomonadati</taxon>
        <taxon>Bacteroidota</taxon>
        <taxon>Cytophagia</taxon>
        <taxon>Cytophagales</taxon>
        <taxon>Cyclobacteriaceae</taxon>
        <taxon>Echinicola</taxon>
    </lineage>
</organism>
<keyword evidence="3" id="KW-1185">Reference proteome</keyword>
<name>A0ABR9AQT8_9BACT</name>
<gene>
    <name evidence="2" type="ORF">IFO69_20500</name>
</gene>
<protein>
    <submittedName>
        <fullName evidence="2">DNA polymerase III subunit gamma/tau</fullName>
    </submittedName>
</protein>
<sequence>MPIPSNISEVKRKVKDQLKEQENSVATKPEKEDVLSGQELRSTPFDQGKFGAVLEDIIASFKSQKKHLECTVLKQPYQVNGSKINFFLNGELQEHLFVKLKPELMGIVKKKLQNDLVELDFEVKEDAVSEEKKLYTSTDKLAYLTKKSPALKELQKRFGLETDF</sequence>
<evidence type="ECO:0000313" key="3">
    <source>
        <dbReference type="Proteomes" id="UP000647133"/>
    </source>
</evidence>
<comment type="caution">
    <text evidence="2">The sequence shown here is derived from an EMBL/GenBank/DDBJ whole genome shotgun (WGS) entry which is preliminary data.</text>
</comment>
<feature type="compositionally biased region" description="Basic and acidic residues" evidence="1">
    <location>
        <begin position="9"/>
        <end position="33"/>
    </location>
</feature>